<feature type="region of interest" description="Disordered" evidence="7">
    <location>
        <begin position="1"/>
        <end position="46"/>
    </location>
</feature>
<feature type="transmembrane region" description="Helical" evidence="8">
    <location>
        <begin position="452"/>
        <end position="473"/>
    </location>
</feature>
<feature type="transmembrane region" description="Helical" evidence="8">
    <location>
        <begin position="198"/>
        <end position="217"/>
    </location>
</feature>
<dbReference type="OrthoDB" id="8969999at2"/>
<accession>A0A4V3AAG2</accession>
<keyword evidence="4 8" id="KW-0812">Transmembrane</keyword>
<evidence type="ECO:0000256" key="6">
    <source>
        <dbReference type="ARBA" id="ARBA00023136"/>
    </source>
</evidence>
<feature type="transmembrane region" description="Helical" evidence="8">
    <location>
        <begin position="303"/>
        <end position="323"/>
    </location>
</feature>
<evidence type="ECO:0000313" key="9">
    <source>
        <dbReference type="EMBL" id="TDH63065.1"/>
    </source>
</evidence>
<dbReference type="Proteomes" id="UP000295096">
    <property type="component" value="Unassembled WGS sequence"/>
</dbReference>
<dbReference type="InterPro" id="IPR003370">
    <property type="entry name" value="Chromate_transpt"/>
</dbReference>
<protein>
    <submittedName>
        <fullName evidence="9">Chromate efflux transporter</fullName>
    </submittedName>
</protein>
<reference evidence="9 10" key="1">
    <citation type="journal article" date="2016" name="J. Microbiol.">
        <title>Dankookia rubra gen. nov., sp. nov., an alphaproteobacterium isolated from sediment of a shallow stream.</title>
        <authorList>
            <person name="Kim W.H."/>
            <person name="Kim D.H."/>
            <person name="Kang K."/>
            <person name="Ahn T.Y."/>
        </authorList>
    </citation>
    <scope>NUCLEOTIDE SEQUENCE [LARGE SCALE GENOMIC DNA]</scope>
    <source>
        <strain evidence="9 10">JCM30602</strain>
    </source>
</reference>
<evidence type="ECO:0000313" key="10">
    <source>
        <dbReference type="Proteomes" id="UP000295096"/>
    </source>
</evidence>
<proteinExistence type="inferred from homology"/>
<feature type="transmembrane region" description="Helical" evidence="8">
    <location>
        <begin position="171"/>
        <end position="191"/>
    </location>
</feature>
<comment type="similarity">
    <text evidence="2">Belongs to the chromate ion transporter (CHR) (TC 2.A.51) family.</text>
</comment>
<sequence>MAYPAASTRRGPLHGLAGRGVALPGAQQPYRRRRTRRASVDRRQPDDLRAAAHRGAAVSGTAGFPSFAEALRVWFRIGCLSFGGPAGQIALMHREVVDERRWVSDARFLHALNFCTLLPGPEATQLATYLGWLLHGVKGGVAAGLLFVLPGAAVMLALSAIYVAFGEVPLIAGLFYGLKCAVLVLVVEALLRVAKRALKGRVPWVVAFLAFATLFLLNLPFPAVVLAAGLAGYLAPAAFFGGGHGTAKDGPPALLDALLAAEPGRIARLTGAARRAGLLALVLWVWPVMLLIGTPVWGDVAWFFSKMAVVTFGGAYAVLAYVAQEAVEHYRWLSAGQMLAGLGLAETTPGPLILVLQFVGYLAGHAQGGFWGGVLGALLTLWVTFAPCFAWIFLGAPYVERLHDAARLKGALAGVTAAVVGVIANLAVWFGLRVLFGAMWEVPIGPARLEVPILASIDPVAVLLAMLAAVCLFRMRMDVVKTLGIAALAGLVLRTAFGWLLG</sequence>
<keyword evidence="10" id="KW-1185">Reference proteome</keyword>
<name>A0A4V3AAG2_9PROT</name>
<comment type="subcellular location">
    <subcellularLocation>
        <location evidence="1">Cell membrane</location>
        <topology evidence="1">Multi-pass membrane protein</topology>
    </subcellularLocation>
</comment>
<keyword evidence="6 8" id="KW-0472">Membrane</keyword>
<dbReference type="GO" id="GO:0015109">
    <property type="term" value="F:chromate transmembrane transporter activity"/>
    <property type="evidence" value="ECO:0007669"/>
    <property type="project" value="InterPro"/>
</dbReference>
<comment type="caution">
    <text evidence="9">The sequence shown here is derived from an EMBL/GenBank/DDBJ whole genome shotgun (WGS) entry which is preliminary data.</text>
</comment>
<evidence type="ECO:0000256" key="5">
    <source>
        <dbReference type="ARBA" id="ARBA00022989"/>
    </source>
</evidence>
<keyword evidence="3" id="KW-1003">Cell membrane</keyword>
<evidence type="ECO:0000256" key="4">
    <source>
        <dbReference type="ARBA" id="ARBA00022692"/>
    </source>
</evidence>
<dbReference type="AlphaFoldDB" id="A0A4V3AAG2"/>
<feature type="transmembrane region" description="Helical" evidence="8">
    <location>
        <begin position="344"/>
        <end position="364"/>
    </location>
</feature>
<evidence type="ECO:0000256" key="2">
    <source>
        <dbReference type="ARBA" id="ARBA00005262"/>
    </source>
</evidence>
<dbReference type="InterPro" id="IPR014047">
    <property type="entry name" value="Chr_Tranpt_l_chain"/>
</dbReference>
<dbReference type="PANTHER" id="PTHR33567:SF3">
    <property type="entry name" value="CHROMATE ION TRANSPORTER (EUROFUNG)"/>
    <property type="match status" value="1"/>
</dbReference>
<evidence type="ECO:0000256" key="1">
    <source>
        <dbReference type="ARBA" id="ARBA00004651"/>
    </source>
</evidence>
<gene>
    <name evidence="9" type="primary">chrA</name>
    <name evidence="9" type="ORF">E2C06_08725</name>
</gene>
<feature type="transmembrane region" description="Helical" evidence="8">
    <location>
        <begin position="223"/>
        <end position="242"/>
    </location>
</feature>
<feature type="transmembrane region" description="Helical" evidence="8">
    <location>
        <begin position="480"/>
        <end position="501"/>
    </location>
</feature>
<dbReference type="Pfam" id="PF02417">
    <property type="entry name" value="Chromate_transp"/>
    <property type="match status" value="2"/>
</dbReference>
<organism evidence="9 10">
    <name type="scientific">Dankookia rubra</name>
    <dbReference type="NCBI Taxonomy" id="1442381"/>
    <lineage>
        <taxon>Bacteria</taxon>
        <taxon>Pseudomonadati</taxon>
        <taxon>Pseudomonadota</taxon>
        <taxon>Alphaproteobacteria</taxon>
        <taxon>Acetobacterales</taxon>
        <taxon>Roseomonadaceae</taxon>
        <taxon>Dankookia</taxon>
    </lineage>
</organism>
<dbReference type="NCBIfam" id="TIGR00937">
    <property type="entry name" value="2A51"/>
    <property type="match status" value="1"/>
</dbReference>
<dbReference type="EMBL" id="SMSJ01000007">
    <property type="protein sequence ID" value="TDH63065.1"/>
    <property type="molecule type" value="Genomic_DNA"/>
</dbReference>
<evidence type="ECO:0000256" key="7">
    <source>
        <dbReference type="SAM" id="MobiDB-lite"/>
    </source>
</evidence>
<dbReference type="GO" id="GO:0005886">
    <property type="term" value="C:plasma membrane"/>
    <property type="evidence" value="ECO:0007669"/>
    <property type="project" value="UniProtKB-SubCell"/>
</dbReference>
<feature type="transmembrane region" description="Helical" evidence="8">
    <location>
        <begin position="278"/>
        <end position="297"/>
    </location>
</feature>
<dbReference type="PIRSF" id="PIRSF004810">
    <property type="entry name" value="ChrA"/>
    <property type="match status" value="1"/>
</dbReference>
<keyword evidence="5 8" id="KW-1133">Transmembrane helix</keyword>
<feature type="transmembrane region" description="Helical" evidence="8">
    <location>
        <begin position="141"/>
        <end position="165"/>
    </location>
</feature>
<feature type="transmembrane region" description="Helical" evidence="8">
    <location>
        <begin position="370"/>
        <end position="399"/>
    </location>
</feature>
<evidence type="ECO:0000256" key="3">
    <source>
        <dbReference type="ARBA" id="ARBA00022475"/>
    </source>
</evidence>
<feature type="transmembrane region" description="Helical" evidence="8">
    <location>
        <begin position="411"/>
        <end position="432"/>
    </location>
</feature>
<dbReference type="PANTHER" id="PTHR33567">
    <property type="entry name" value="CHROMATE ION TRANSPORTER (EUROFUNG)"/>
    <property type="match status" value="1"/>
</dbReference>
<evidence type="ECO:0000256" key="8">
    <source>
        <dbReference type="SAM" id="Phobius"/>
    </source>
</evidence>